<evidence type="ECO:0000256" key="1">
    <source>
        <dbReference type="SAM" id="MobiDB-lite"/>
    </source>
</evidence>
<evidence type="ECO:0000256" key="2">
    <source>
        <dbReference type="SAM" id="SignalP"/>
    </source>
</evidence>
<protein>
    <submittedName>
        <fullName evidence="4">CHA1 protein</fullName>
    </submittedName>
</protein>
<dbReference type="Pfam" id="PF13933">
    <property type="entry name" value="HRXXH"/>
    <property type="match status" value="1"/>
</dbReference>
<feature type="compositionally biased region" description="Low complexity" evidence="1">
    <location>
        <begin position="255"/>
        <end position="271"/>
    </location>
</feature>
<dbReference type="AlphaFoldDB" id="A0A179USJ0"/>
<keyword evidence="5" id="KW-1185">Reference proteome</keyword>
<dbReference type="RefSeq" id="XP_002624414.1">
    <property type="nucleotide sequence ID" value="XM_002624368.2"/>
</dbReference>
<dbReference type="EMBL" id="GG657457">
    <property type="protein sequence ID" value="OAT09392.1"/>
    <property type="molecule type" value="Genomic_DNA"/>
</dbReference>
<dbReference type="Gene3D" id="3.40.390.10">
    <property type="entry name" value="Collagenase (Catalytic Domain)"/>
    <property type="match status" value="1"/>
</dbReference>
<dbReference type="GO" id="GO:0005178">
    <property type="term" value="F:integrin binding"/>
    <property type="evidence" value="ECO:0007669"/>
    <property type="project" value="TreeGrafter"/>
</dbReference>
<dbReference type="GO" id="GO:0008270">
    <property type="term" value="F:zinc ion binding"/>
    <property type="evidence" value="ECO:0007669"/>
    <property type="project" value="TreeGrafter"/>
</dbReference>
<dbReference type="SUPFAM" id="SSF55486">
    <property type="entry name" value="Metalloproteases ('zincins'), catalytic domain"/>
    <property type="match status" value="1"/>
</dbReference>
<feature type="domain" description="Putative peptidase" evidence="3">
    <location>
        <begin position="39"/>
        <end position="248"/>
    </location>
</feature>
<keyword evidence="2" id="KW-0732">Signal</keyword>
<evidence type="ECO:0000313" key="4">
    <source>
        <dbReference type="EMBL" id="OAT09392.1"/>
    </source>
</evidence>
<dbReference type="STRING" id="559298.A0A179USJ0"/>
<name>A0A179USJ0_BLAGS</name>
<feature type="region of interest" description="Disordered" evidence="1">
    <location>
        <begin position="250"/>
        <end position="276"/>
    </location>
</feature>
<dbReference type="CDD" id="cd11307">
    <property type="entry name" value="M35_Asp_f2_like"/>
    <property type="match status" value="1"/>
</dbReference>
<dbReference type="VEuPathDB" id="FungiDB:BDBG_05183"/>
<proteinExistence type="predicted"/>
<reference evidence="5" key="1">
    <citation type="journal article" date="2015" name="PLoS Genet.">
        <title>The dynamic genome and transcriptome of the human fungal pathogen Blastomyces and close relative Emmonsia.</title>
        <authorList>
            <person name="Munoz J.F."/>
            <person name="Gauthier G.M."/>
            <person name="Desjardins C.A."/>
            <person name="Gallo J.E."/>
            <person name="Holder J."/>
            <person name="Sullivan T.D."/>
            <person name="Marty A.J."/>
            <person name="Carmen J.C."/>
            <person name="Chen Z."/>
            <person name="Ding L."/>
            <person name="Gujja S."/>
            <person name="Magrini V."/>
            <person name="Misas E."/>
            <person name="Mitreva M."/>
            <person name="Priest M."/>
            <person name="Saif S."/>
            <person name="Whiston E.A."/>
            <person name="Young S."/>
            <person name="Zeng Q."/>
            <person name="Goldman W.E."/>
            <person name="Mardis E.R."/>
            <person name="Taylor J.W."/>
            <person name="McEwen J.G."/>
            <person name="Clay O.K."/>
            <person name="Klein B.S."/>
            <person name="Cuomo C.A."/>
        </authorList>
    </citation>
    <scope>NUCLEOTIDE SEQUENCE [LARGE SCALE GENOMIC DNA]</scope>
    <source>
        <strain evidence="5">SLH14081</strain>
    </source>
</reference>
<feature type="signal peptide" evidence="2">
    <location>
        <begin position="1"/>
        <end position="19"/>
    </location>
</feature>
<dbReference type="KEGG" id="bgh:BDBG_05183"/>
<feature type="chain" id="PRO_5008107533" evidence="2">
    <location>
        <begin position="20"/>
        <end position="299"/>
    </location>
</feature>
<sequence length="299" mass="33616">MRLPIPVVFASVYAGAVLAVPHADWNPAPPCHACAGWLQCDHSPRNDYPIHNSCNATERRMIRRGLQDAMTLAARARDHVLWYGKDSALYRKYFGDGPTSEVIGNLERVVSGKKWKTLFRCDDPDGNCKHFPKYGGHWRGENATDETVICALSYHTRLYLDYFCTRGYTVSGSPRNTYWGTDMLHRLFHMPAIGESYVDHFASSYEDVMHLAKYNSTYATRDSNTLQYFAADVYGHEVAVPHFGCPGKWEEEKSTTTTMPPTTQPTQDTPTPTVPQPPAPTVHVPPNCHTHEGGELHCL</sequence>
<dbReference type="GeneID" id="8509474"/>
<dbReference type="GO" id="GO:0009277">
    <property type="term" value="C:fungal-type cell wall"/>
    <property type="evidence" value="ECO:0007669"/>
    <property type="project" value="TreeGrafter"/>
</dbReference>
<organism evidence="4 5">
    <name type="scientific">Blastomyces gilchristii (strain SLH14081)</name>
    <name type="common">Blastomyces dermatitidis</name>
    <dbReference type="NCBI Taxonomy" id="559298"/>
    <lineage>
        <taxon>Eukaryota</taxon>
        <taxon>Fungi</taxon>
        <taxon>Dikarya</taxon>
        <taxon>Ascomycota</taxon>
        <taxon>Pezizomycotina</taxon>
        <taxon>Eurotiomycetes</taxon>
        <taxon>Eurotiomycetidae</taxon>
        <taxon>Onygenales</taxon>
        <taxon>Ajellomycetaceae</taxon>
        <taxon>Blastomyces</taxon>
    </lineage>
</organism>
<dbReference type="InterPro" id="IPR029482">
    <property type="entry name" value="HRXXH"/>
</dbReference>
<dbReference type="Proteomes" id="UP000002038">
    <property type="component" value="Unassembled WGS sequence"/>
</dbReference>
<dbReference type="GO" id="GO:0005576">
    <property type="term" value="C:extracellular region"/>
    <property type="evidence" value="ECO:0007669"/>
    <property type="project" value="TreeGrafter"/>
</dbReference>
<dbReference type="OrthoDB" id="4689212at2759"/>
<gene>
    <name evidence="4" type="ORF">BDBG_05183</name>
</gene>
<accession>A0A179USJ0</accession>
<dbReference type="GO" id="GO:0009986">
    <property type="term" value="C:cell surface"/>
    <property type="evidence" value="ECO:0007669"/>
    <property type="project" value="TreeGrafter"/>
</dbReference>
<dbReference type="InterPro" id="IPR024079">
    <property type="entry name" value="MetalloPept_cat_dom_sf"/>
</dbReference>
<evidence type="ECO:0000313" key="5">
    <source>
        <dbReference type="Proteomes" id="UP000002038"/>
    </source>
</evidence>
<dbReference type="GO" id="GO:0008237">
    <property type="term" value="F:metallopeptidase activity"/>
    <property type="evidence" value="ECO:0007669"/>
    <property type="project" value="InterPro"/>
</dbReference>
<dbReference type="PANTHER" id="PTHR39399">
    <property type="entry name" value="PROTEIN ZPS1"/>
    <property type="match status" value="1"/>
</dbReference>
<dbReference type="InterPro" id="IPR039124">
    <property type="entry name" value="PRA1-like"/>
</dbReference>
<dbReference type="PANTHER" id="PTHR39399:SF1">
    <property type="entry name" value="PROTEIN ZPS1"/>
    <property type="match status" value="1"/>
</dbReference>
<evidence type="ECO:0000259" key="3">
    <source>
        <dbReference type="Pfam" id="PF13933"/>
    </source>
</evidence>